<name>A0A059DZS9_9PROT</name>
<evidence type="ECO:0000313" key="2">
    <source>
        <dbReference type="EMBL" id="KCZ60517.1"/>
    </source>
</evidence>
<accession>A0A059DZS9</accession>
<dbReference type="AlphaFoldDB" id="A0A059DZS9"/>
<evidence type="ECO:0000259" key="1">
    <source>
        <dbReference type="Pfam" id="PF18145"/>
    </source>
</evidence>
<dbReference type="Proteomes" id="UP000024547">
    <property type="component" value="Unassembled WGS sequence"/>
</dbReference>
<keyword evidence="3" id="KW-1185">Reference proteome</keyword>
<organism evidence="2 3">
    <name type="scientific">Hyphomonas atlantica</name>
    <dbReference type="NCBI Taxonomy" id="1280948"/>
    <lineage>
        <taxon>Bacteria</taxon>
        <taxon>Pseudomonadati</taxon>
        <taxon>Pseudomonadota</taxon>
        <taxon>Alphaproteobacteria</taxon>
        <taxon>Hyphomonadales</taxon>
        <taxon>Hyphomonadaceae</taxon>
        <taxon>Hyphomonas</taxon>
    </lineage>
</organism>
<dbReference type="InterPro" id="IPR040836">
    <property type="entry name" value="SAVED"/>
</dbReference>
<dbReference type="NCBIfam" id="NF033611">
    <property type="entry name" value="SAVED"/>
    <property type="match status" value="1"/>
</dbReference>
<dbReference type="PATRIC" id="fig|1280948.3.peg.2239"/>
<proteinExistence type="predicted"/>
<dbReference type="STRING" id="1280948.HY36_05935"/>
<protein>
    <recommendedName>
        <fullName evidence="1">SMODS-associated and fused to various effectors domain-containing protein</fullName>
    </recommendedName>
</protein>
<gene>
    <name evidence="2" type="ORF">HY36_05935</name>
</gene>
<dbReference type="OrthoDB" id="5379188at2"/>
<feature type="domain" description="SMODS-associated and fused to various effectors" evidence="1">
    <location>
        <begin position="97"/>
        <end position="278"/>
    </location>
</feature>
<comment type="caution">
    <text evidence="2">The sequence shown here is derived from an EMBL/GenBank/DDBJ whole genome shotgun (WGS) entry which is preliminary data.</text>
</comment>
<dbReference type="Pfam" id="PF18145">
    <property type="entry name" value="SAVED"/>
    <property type="match status" value="1"/>
</dbReference>
<dbReference type="RefSeq" id="WP_035552439.1">
    <property type="nucleotide sequence ID" value="NZ_AWFH01000023.1"/>
</dbReference>
<sequence length="279" mass="30695">MKDEHERRVDAALDASPDLASHIISFAAPIRGFRIAIPRQDMFSAILPRHAFDGLQTSIDLGALTGLDEQEDLLSIACRRIDRAVSSAYGTAGPVEAAGHVSLFAIGPIPLLTFLGAQLGDKVAVDLYQRHRDTEDWRWKPDTAFDPIGYCLEYLEDRGEDAPVAILLSLSGKIDMGTLPAEISETHTIYEISLKDVDPTPTFLNCARDLIAFRTFWHETQSKIAARHGDDQPISIFPAVPAPIAVSIGKDRLPKARAPLRLYDNDTAKGGFTFQMEID</sequence>
<dbReference type="eggNOG" id="COG1403">
    <property type="taxonomic scope" value="Bacteria"/>
</dbReference>
<evidence type="ECO:0000313" key="3">
    <source>
        <dbReference type="Proteomes" id="UP000024547"/>
    </source>
</evidence>
<dbReference type="EMBL" id="AWFH01000023">
    <property type="protein sequence ID" value="KCZ60517.1"/>
    <property type="molecule type" value="Genomic_DNA"/>
</dbReference>
<reference evidence="2 3" key="1">
    <citation type="journal article" date="2014" name="Antonie Van Leeuwenhoek">
        <title>Hyphomonas beringensis sp. nov. and Hyphomonas chukchiensis sp. nov., isolated from surface seawater of the Bering Sea and Chukchi Sea.</title>
        <authorList>
            <person name="Li C."/>
            <person name="Lai Q."/>
            <person name="Li G."/>
            <person name="Dong C."/>
            <person name="Wang J."/>
            <person name="Liao Y."/>
            <person name="Shao Z."/>
        </authorList>
    </citation>
    <scope>NUCLEOTIDE SEQUENCE [LARGE SCALE GENOMIC DNA]</scope>
    <source>
        <strain evidence="2 3">22II1-22F38</strain>
    </source>
</reference>